<organism evidence="2 3">
    <name type="scientific">Blastopirellula marina</name>
    <dbReference type="NCBI Taxonomy" id="124"/>
    <lineage>
        <taxon>Bacteria</taxon>
        <taxon>Pseudomonadati</taxon>
        <taxon>Planctomycetota</taxon>
        <taxon>Planctomycetia</taxon>
        <taxon>Pirellulales</taxon>
        <taxon>Pirellulaceae</taxon>
        <taxon>Blastopirellula</taxon>
    </lineage>
</organism>
<reference evidence="2 3" key="1">
    <citation type="submission" date="2018-02" db="EMBL/GenBank/DDBJ databases">
        <title>Comparative genomes isolates from brazilian mangrove.</title>
        <authorList>
            <person name="Araujo J.E."/>
            <person name="Taketani R.G."/>
            <person name="Silva M.C.P."/>
            <person name="Loureco M.V."/>
            <person name="Andreote F.D."/>
        </authorList>
    </citation>
    <scope>NUCLEOTIDE SEQUENCE [LARGE SCALE GENOMIC DNA]</scope>
    <source>
        <strain evidence="2 3">NAP PRIS-MGV</strain>
    </source>
</reference>
<protein>
    <recommendedName>
        <fullName evidence="1">DUF6487 domain-containing protein</fullName>
    </recommendedName>
</protein>
<sequence>MEPIIKCPDCNLTMEKGFMPDKGRGELRQARWFPGNATFGTCLKLYWFDPKGTRLITSYCCPQCGLLRSYAFLGTN</sequence>
<feature type="domain" description="DUF6487" evidence="1">
    <location>
        <begin position="7"/>
        <end position="66"/>
    </location>
</feature>
<accession>A0A2S8FLE5</accession>
<proteinExistence type="predicted"/>
<dbReference type="AlphaFoldDB" id="A0A2S8FLE5"/>
<dbReference type="InterPro" id="IPR045504">
    <property type="entry name" value="DUF6487"/>
</dbReference>
<gene>
    <name evidence="2" type="ORF">C5Y98_17890</name>
</gene>
<comment type="caution">
    <text evidence="2">The sequence shown here is derived from an EMBL/GenBank/DDBJ whole genome shotgun (WGS) entry which is preliminary data.</text>
</comment>
<name>A0A2S8FLE5_9BACT</name>
<dbReference type="Pfam" id="PF20097">
    <property type="entry name" value="DUF6487"/>
    <property type="match status" value="1"/>
</dbReference>
<dbReference type="Proteomes" id="UP000239388">
    <property type="component" value="Unassembled WGS sequence"/>
</dbReference>
<evidence type="ECO:0000259" key="1">
    <source>
        <dbReference type="Pfam" id="PF20097"/>
    </source>
</evidence>
<dbReference type="RefSeq" id="WP_105356106.1">
    <property type="nucleotide sequence ID" value="NZ_PUIB01000018.1"/>
</dbReference>
<evidence type="ECO:0000313" key="2">
    <source>
        <dbReference type="EMBL" id="PQO33008.1"/>
    </source>
</evidence>
<dbReference type="OrthoDB" id="7573292at2"/>
<dbReference type="EMBL" id="PUIB01000018">
    <property type="protein sequence ID" value="PQO33008.1"/>
    <property type="molecule type" value="Genomic_DNA"/>
</dbReference>
<evidence type="ECO:0000313" key="3">
    <source>
        <dbReference type="Proteomes" id="UP000239388"/>
    </source>
</evidence>